<evidence type="ECO:0000256" key="3">
    <source>
        <dbReference type="ARBA" id="ARBA00022723"/>
    </source>
</evidence>
<dbReference type="GO" id="GO:0016705">
    <property type="term" value="F:oxidoreductase activity, acting on paired donors, with incorporation or reduction of molecular oxygen"/>
    <property type="evidence" value="ECO:0007669"/>
    <property type="project" value="InterPro"/>
</dbReference>
<keyword evidence="6" id="KW-0560">Oxidoreductase</keyword>
<evidence type="ECO:0000256" key="6">
    <source>
        <dbReference type="RuleBase" id="RU000461"/>
    </source>
</evidence>
<gene>
    <name evidence="8" type="ORF">CC78DRAFT_489881</name>
</gene>
<dbReference type="Gene3D" id="1.10.630.10">
    <property type="entry name" value="Cytochrome P450"/>
    <property type="match status" value="1"/>
</dbReference>
<dbReference type="GO" id="GO:0005506">
    <property type="term" value="F:iron ion binding"/>
    <property type="evidence" value="ECO:0007669"/>
    <property type="project" value="InterPro"/>
</dbReference>
<dbReference type="GO" id="GO:0020037">
    <property type="term" value="F:heme binding"/>
    <property type="evidence" value="ECO:0007669"/>
    <property type="project" value="InterPro"/>
</dbReference>
<evidence type="ECO:0000256" key="1">
    <source>
        <dbReference type="ARBA" id="ARBA00001971"/>
    </source>
</evidence>
<keyword evidence="3 5" id="KW-0479">Metal-binding</keyword>
<dbReference type="InterPro" id="IPR050121">
    <property type="entry name" value="Cytochrome_P450_monoxygenase"/>
</dbReference>
<keyword evidence="5 6" id="KW-0349">Heme</keyword>
<organism evidence="8 9">
    <name type="scientific">Lojkania enalia</name>
    <dbReference type="NCBI Taxonomy" id="147567"/>
    <lineage>
        <taxon>Eukaryota</taxon>
        <taxon>Fungi</taxon>
        <taxon>Dikarya</taxon>
        <taxon>Ascomycota</taxon>
        <taxon>Pezizomycotina</taxon>
        <taxon>Dothideomycetes</taxon>
        <taxon>Pleosporomycetidae</taxon>
        <taxon>Pleosporales</taxon>
        <taxon>Pleosporales incertae sedis</taxon>
        <taxon>Lojkania</taxon>
    </lineage>
</organism>
<evidence type="ECO:0000313" key="8">
    <source>
        <dbReference type="EMBL" id="KAF2267528.1"/>
    </source>
</evidence>
<name>A0A9P4KGZ7_9PLEO</name>
<dbReference type="InterPro" id="IPR001128">
    <property type="entry name" value="Cyt_P450"/>
</dbReference>
<dbReference type="InterPro" id="IPR017972">
    <property type="entry name" value="Cyt_P450_CS"/>
</dbReference>
<evidence type="ECO:0000256" key="4">
    <source>
        <dbReference type="ARBA" id="ARBA00023004"/>
    </source>
</evidence>
<keyword evidence="9" id="KW-1185">Reference proteome</keyword>
<dbReference type="PANTHER" id="PTHR24305:SF166">
    <property type="entry name" value="CYTOCHROME P450 12A4, MITOCHONDRIAL-RELATED"/>
    <property type="match status" value="1"/>
</dbReference>
<dbReference type="SUPFAM" id="SSF48264">
    <property type="entry name" value="Cytochrome P450"/>
    <property type="match status" value="1"/>
</dbReference>
<dbReference type="Proteomes" id="UP000800093">
    <property type="component" value="Unassembled WGS sequence"/>
</dbReference>
<keyword evidence="4 5" id="KW-0408">Iron</keyword>
<comment type="cofactor">
    <cofactor evidence="1 5">
        <name>heme</name>
        <dbReference type="ChEBI" id="CHEBI:30413"/>
    </cofactor>
</comment>
<dbReference type="PRINTS" id="PR00385">
    <property type="entry name" value="P450"/>
</dbReference>
<keyword evidence="7" id="KW-0472">Membrane</keyword>
<comment type="caution">
    <text evidence="8">The sequence shown here is derived from an EMBL/GenBank/DDBJ whole genome shotgun (WGS) entry which is preliminary data.</text>
</comment>
<evidence type="ECO:0000256" key="5">
    <source>
        <dbReference type="PIRSR" id="PIRSR602401-1"/>
    </source>
</evidence>
<protein>
    <submittedName>
        <fullName evidence="8">Cytochrome P450 monooxygenase-like protein</fullName>
    </submittedName>
</protein>
<dbReference type="Pfam" id="PF00067">
    <property type="entry name" value="p450"/>
    <property type="match status" value="1"/>
</dbReference>
<dbReference type="AlphaFoldDB" id="A0A9P4KGZ7"/>
<feature type="transmembrane region" description="Helical" evidence="7">
    <location>
        <begin position="178"/>
        <end position="200"/>
    </location>
</feature>
<evidence type="ECO:0000313" key="9">
    <source>
        <dbReference type="Proteomes" id="UP000800093"/>
    </source>
</evidence>
<dbReference type="PROSITE" id="PS00086">
    <property type="entry name" value="CYTOCHROME_P450"/>
    <property type="match status" value="1"/>
</dbReference>
<keyword evidence="7" id="KW-1133">Transmembrane helix</keyword>
<sequence length="532" mass="59955">MLHLSSIPSLPLLIPIFIITHLLLSYLRNPLRKVPAAHPLAHFTSLWISSVRWRAIENATLKDAHERLGPIICLSPTEISVNCIKGGIRDVYAGGFEKGNGRHNWYDFFSNYDGVPNMFSTEGNKTHSARKRMLSNIYSKSVVTSSPALVAQSSAILYKRFLPMLNSCLSKSKSEGILNIYAAMSATTMDIVTAYIFGLASSSNLIENSERLKWFLHLYNCRRSFNFWPQEFPGFTAALEKWLRYKIVPQFVPDANREIENWTKGMCESAAMVSSRDDRKIENTPVVYQQLSAALSNEAKKVGNEKADLSYPIASELLDHLAAGFDTSGITLTYVVHELSLLPDAQSRLRRELLALSPPLVSSSAPHLPDPKTVDALPFLHAVIWETLRLRSAIPGPQPRFTPPQGCHLGPESNSYYIPGGVRVSASAGLLHMNEEVYERPREWRPERWLEDVDEEKRKDMESRWFWAFGSGGRMCVGSHLAVYMMKYIVAALYSNYITHIIDDTGIEQSDAYTAPPKSDRLMVRLEKARED</sequence>
<dbReference type="GO" id="GO:0004497">
    <property type="term" value="F:monooxygenase activity"/>
    <property type="evidence" value="ECO:0007669"/>
    <property type="project" value="UniProtKB-KW"/>
</dbReference>
<dbReference type="CDD" id="cd11059">
    <property type="entry name" value="CYP_fungal"/>
    <property type="match status" value="1"/>
</dbReference>
<dbReference type="InterPro" id="IPR036396">
    <property type="entry name" value="Cyt_P450_sf"/>
</dbReference>
<dbReference type="OrthoDB" id="1470350at2759"/>
<feature type="transmembrane region" description="Helical" evidence="7">
    <location>
        <begin position="6"/>
        <end position="27"/>
    </location>
</feature>
<evidence type="ECO:0000256" key="7">
    <source>
        <dbReference type="SAM" id="Phobius"/>
    </source>
</evidence>
<evidence type="ECO:0000256" key="2">
    <source>
        <dbReference type="ARBA" id="ARBA00010617"/>
    </source>
</evidence>
<dbReference type="EMBL" id="ML986590">
    <property type="protein sequence ID" value="KAF2267528.1"/>
    <property type="molecule type" value="Genomic_DNA"/>
</dbReference>
<dbReference type="InterPro" id="IPR002401">
    <property type="entry name" value="Cyt_P450_E_grp-I"/>
</dbReference>
<dbReference type="PRINTS" id="PR00463">
    <property type="entry name" value="EP450I"/>
</dbReference>
<keyword evidence="7" id="KW-0812">Transmembrane</keyword>
<reference evidence="9" key="1">
    <citation type="journal article" date="2020" name="Stud. Mycol.">
        <title>101 Dothideomycetes genomes: A test case for predicting lifestyles and emergence of pathogens.</title>
        <authorList>
            <person name="Haridas S."/>
            <person name="Albert R."/>
            <person name="Binder M."/>
            <person name="Bloem J."/>
            <person name="LaButti K."/>
            <person name="Salamov A."/>
            <person name="Andreopoulos B."/>
            <person name="Baker S."/>
            <person name="Barry K."/>
            <person name="Bills G."/>
            <person name="Bluhm B."/>
            <person name="Cannon C."/>
            <person name="Castanera R."/>
            <person name="Culley D."/>
            <person name="Daum C."/>
            <person name="Ezra D."/>
            <person name="Gonzalez J."/>
            <person name="Henrissat B."/>
            <person name="Kuo A."/>
            <person name="Liang C."/>
            <person name="Lipzen A."/>
            <person name="Lutzoni F."/>
            <person name="Magnuson J."/>
            <person name="Mondo S."/>
            <person name="Nolan M."/>
            <person name="Ohm R."/>
            <person name="Pangilinan J."/>
            <person name="Park H.-J."/>
            <person name="Ramirez L."/>
            <person name="Alfaro M."/>
            <person name="Sun H."/>
            <person name="Tritt A."/>
            <person name="Yoshinaga Y."/>
            <person name="Zwiers L.-H."/>
            <person name="Turgeon B."/>
            <person name="Goodwin S."/>
            <person name="Spatafora J."/>
            <person name="Crous P."/>
            <person name="Grigoriev I."/>
        </authorList>
    </citation>
    <scope>NUCLEOTIDE SEQUENCE [LARGE SCALE GENOMIC DNA]</scope>
    <source>
        <strain evidence="9">CBS 304.66</strain>
    </source>
</reference>
<keyword evidence="6" id="KW-0503">Monooxygenase</keyword>
<dbReference type="PANTHER" id="PTHR24305">
    <property type="entry name" value="CYTOCHROME P450"/>
    <property type="match status" value="1"/>
</dbReference>
<proteinExistence type="inferred from homology"/>
<comment type="similarity">
    <text evidence="2 6">Belongs to the cytochrome P450 family.</text>
</comment>
<feature type="binding site" description="axial binding residue" evidence="5">
    <location>
        <position position="476"/>
    </location>
    <ligand>
        <name>heme</name>
        <dbReference type="ChEBI" id="CHEBI:30413"/>
    </ligand>
    <ligandPart>
        <name>Fe</name>
        <dbReference type="ChEBI" id="CHEBI:18248"/>
    </ligandPart>
</feature>
<accession>A0A9P4KGZ7</accession>